<dbReference type="Pfam" id="PF13609">
    <property type="entry name" value="Porin_4"/>
    <property type="match status" value="1"/>
</dbReference>
<protein>
    <submittedName>
        <fullName evidence="13">Porin</fullName>
    </submittedName>
</protein>
<name>A0ABV3RXC4_9GAMM</name>
<feature type="chain" id="PRO_5045178839" evidence="11">
    <location>
        <begin position="23"/>
        <end position="334"/>
    </location>
</feature>
<comment type="caution">
    <text evidence="13">The sequence shown here is derived from an EMBL/GenBank/DDBJ whole genome shotgun (WGS) entry which is preliminary data.</text>
</comment>
<evidence type="ECO:0000256" key="10">
    <source>
        <dbReference type="ARBA" id="ARBA00023237"/>
    </source>
</evidence>
<keyword evidence="5" id="KW-0812">Transmembrane</keyword>
<evidence type="ECO:0000256" key="8">
    <source>
        <dbReference type="ARBA" id="ARBA00023114"/>
    </source>
</evidence>
<sequence length="334" mass="35234">MKHAPKLALLVAAGMASAGAQAADFEVSENTTLILGGEVVLNYLYEKKTNGDNDTDFVDDGSKVVIGGTRDLGNGITAFAEAEFEYNTLGNNDDVKRDGSILGFVGDFGEVAIGASDNVFEDLISDAVDPFENASLDAVSLTDEDSMLTYYSPDMDGFSFRLQGRHNNRDGSDANDGQDAEVSLIAAAEYDFGPVALAAAYDSRGSINANGSDSSEFTSQDHVVGLAAVAQLSDRLEASARFAQENDQAGNDTDYTAVALSYNYGGGDLYGAAQSVDPSTGSSNTQTAAGINYEIAEDVIIFAEYGDLDRKTTDGQFKDLDTDKLGVAGLIYEF</sequence>
<evidence type="ECO:0000256" key="11">
    <source>
        <dbReference type="SAM" id="SignalP"/>
    </source>
</evidence>
<keyword evidence="9" id="KW-0472">Membrane</keyword>
<dbReference type="Gene3D" id="2.40.160.10">
    <property type="entry name" value="Porin"/>
    <property type="match status" value="1"/>
</dbReference>
<gene>
    <name evidence="13" type="ORF">V6X51_05215</name>
</gene>
<evidence type="ECO:0000256" key="5">
    <source>
        <dbReference type="ARBA" id="ARBA00022692"/>
    </source>
</evidence>
<evidence type="ECO:0000256" key="9">
    <source>
        <dbReference type="ARBA" id="ARBA00023136"/>
    </source>
</evidence>
<keyword evidence="4" id="KW-1134">Transmembrane beta strand</keyword>
<evidence type="ECO:0000256" key="6">
    <source>
        <dbReference type="ARBA" id="ARBA00022729"/>
    </source>
</evidence>
<keyword evidence="3" id="KW-0813">Transport</keyword>
<dbReference type="PANTHER" id="PTHR34501">
    <property type="entry name" value="PROTEIN YDDL-RELATED"/>
    <property type="match status" value="1"/>
</dbReference>
<evidence type="ECO:0000256" key="1">
    <source>
        <dbReference type="ARBA" id="ARBA00004571"/>
    </source>
</evidence>
<evidence type="ECO:0000313" key="14">
    <source>
        <dbReference type="Proteomes" id="UP001556636"/>
    </source>
</evidence>
<proteinExistence type="predicted"/>
<keyword evidence="6 11" id="KW-0732">Signal</keyword>
<evidence type="ECO:0000313" key="13">
    <source>
        <dbReference type="EMBL" id="MEX0372832.1"/>
    </source>
</evidence>
<dbReference type="PANTHER" id="PTHR34501:SF9">
    <property type="entry name" value="MAJOR OUTER MEMBRANE PROTEIN P.IA"/>
    <property type="match status" value="1"/>
</dbReference>
<accession>A0ABV3RXC4</accession>
<feature type="signal peptide" evidence="11">
    <location>
        <begin position="1"/>
        <end position="22"/>
    </location>
</feature>
<evidence type="ECO:0000259" key="12">
    <source>
        <dbReference type="Pfam" id="PF13609"/>
    </source>
</evidence>
<evidence type="ECO:0000256" key="2">
    <source>
        <dbReference type="ARBA" id="ARBA00011233"/>
    </source>
</evidence>
<keyword evidence="14" id="KW-1185">Reference proteome</keyword>
<dbReference type="InterPro" id="IPR023614">
    <property type="entry name" value="Porin_dom_sf"/>
</dbReference>
<keyword evidence="7" id="KW-0406">Ion transport</keyword>
<dbReference type="RefSeq" id="WP_367951393.1">
    <property type="nucleotide sequence ID" value="NZ_JBAKFG010000002.1"/>
</dbReference>
<dbReference type="PRINTS" id="PR00184">
    <property type="entry name" value="NEISSPPORIN"/>
</dbReference>
<evidence type="ECO:0000256" key="7">
    <source>
        <dbReference type="ARBA" id="ARBA00023065"/>
    </source>
</evidence>
<dbReference type="InterPro" id="IPR033900">
    <property type="entry name" value="Gram_neg_porin_domain"/>
</dbReference>
<comment type="subcellular location">
    <subcellularLocation>
        <location evidence="1">Cell outer membrane</location>
        <topology evidence="1">Multi-pass membrane protein</topology>
    </subcellularLocation>
</comment>
<evidence type="ECO:0000256" key="3">
    <source>
        <dbReference type="ARBA" id="ARBA00022448"/>
    </source>
</evidence>
<organism evidence="13 14">
    <name type="scientific">Spiribacter roseus</name>
    <dbReference type="NCBI Taxonomy" id="1855875"/>
    <lineage>
        <taxon>Bacteria</taxon>
        <taxon>Pseudomonadati</taxon>
        <taxon>Pseudomonadota</taxon>
        <taxon>Gammaproteobacteria</taxon>
        <taxon>Chromatiales</taxon>
        <taxon>Ectothiorhodospiraceae</taxon>
        <taxon>Spiribacter</taxon>
    </lineage>
</organism>
<reference evidence="13 14" key="1">
    <citation type="submission" date="2024-02" db="EMBL/GenBank/DDBJ databases">
        <title>New especies of Spiribacter isolated from saline water.</title>
        <authorList>
            <person name="Leon M.J."/>
            <person name="De La Haba R."/>
            <person name="Sanchez-Porro C."/>
            <person name="Ventosa A."/>
        </authorList>
    </citation>
    <scope>NUCLEOTIDE SEQUENCE [LARGE SCALE GENOMIC DNA]</scope>
    <source>
        <strain evidence="14">ag22IC6-196</strain>
    </source>
</reference>
<evidence type="ECO:0000256" key="4">
    <source>
        <dbReference type="ARBA" id="ARBA00022452"/>
    </source>
</evidence>
<keyword evidence="8" id="KW-0626">Porin</keyword>
<feature type="domain" description="Porin" evidence="12">
    <location>
        <begin position="11"/>
        <end position="312"/>
    </location>
</feature>
<dbReference type="InterPro" id="IPR050298">
    <property type="entry name" value="Gram-neg_bact_OMP"/>
</dbReference>
<dbReference type="EMBL" id="JBAKFG010000002">
    <property type="protein sequence ID" value="MEX0372832.1"/>
    <property type="molecule type" value="Genomic_DNA"/>
</dbReference>
<dbReference type="InterPro" id="IPR002299">
    <property type="entry name" value="Porin_Neis"/>
</dbReference>
<dbReference type="Proteomes" id="UP001556636">
    <property type="component" value="Unassembled WGS sequence"/>
</dbReference>
<dbReference type="SUPFAM" id="SSF56935">
    <property type="entry name" value="Porins"/>
    <property type="match status" value="1"/>
</dbReference>
<comment type="subunit">
    <text evidence="2">Homotrimer.</text>
</comment>
<keyword evidence="10" id="KW-0998">Cell outer membrane</keyword>